<name>A0A841PD46_9HYPH</name>
<dbReference type="SUPFAM" id="SSF56091">
    <property type="entry name" value="DNA ligase/mRNA capping enzyme, catalytic domain"/>
    <property type="match status" value="1"/>
</dbReference>
<reference evidence="1 2" key="1">
    <citation type="submission" date="2020-08" db="EMBL/GenBank/DDBJ databases">
        <title>Genomic Encyclopedia of Type Strains, Phase IV (KMG-IV): sequencing the most valuable type-strain genomes for metagenomic binning, comparative biology and taxonomic classification.</title>
        <authorList>
            <person name="Goeker M."/>
        </authorList>
    </citation>
    <scope>NUCLEOTIDE SEQUENCE [LARGE SCALE GENOMIC DNA]</scope>
    <source>
        <strain evidence="1 2">DSM 100039</strain>
    </source>
</reference>
<sequence length="95" mass="10785">MRLKFIPPLMPTPVERPPEGDRWIHEVKFDGYRSQLIIDDEGARIYLIGPRSPQRDAGFSGRGRDDPTSPVTTYVVSVFEKEALRQLNMSNLNAA</sequence>
<gene>
    <name evidence="1" type="ORF">HNQ71_003332</name>
</gene>
<dbReference type="EMBL" id="JACHEF010000003">
    <property type="protein sequence ID" value="MBB6410658.1"/>
    <property type="molecule type" value="Genomic_DNA"/>
</dbReference>
<evidence type="ECO:0008006" key="3">
    <source>
        <dbReference type="Google" id="ProtNLM"/>
    </source>
</evidence>
<comment type="caution">
    <text evidence="1">The sequence shown here is derived from an EMBL/GenBank/DDBJ whole genome shotgun (WGS) entry which is preliminary data.</text>
</comment>
<keyword evidence="2" id="KW-1185">Reference proteome</keyword>
<dbReference type="AlphaFoldDB" id="A0A841PD46"/>
<protein>
    <recommendedName>
        <fullName evidence="3">ATP-dependent DNA ligase family profile domain-containing protein</fullName>
    </recommendedName>
</protein>
<proteinExistence type="predicted"/>
<evidence type="ECO:0000313" key="1">
    <source>
        <dbReference type="EMBL" id="MBB6410658.1"/>
    </source>
</evidence>
<evidence type="ECO:0000313" key="2">
    <source>
        <dbReference type="Proteomes" id="UP000556329"/>
    </source>
</evidence>
<accession>A0A841PD46</accession>
<dbReference type="Proteomes" id="UP000556329">
    <property type="component" value="Unassembled WGS sequence"/>
</dbReference>
<organism evidence="1 2">
    <name type="scientific">Mesorhizobium sangaii</name>
    <dbReference type="NCBI Taxonomy" id="505389"/>
    <lineage>
        <taxon>Bacteria</taxon>
        <taxon>Pseudomonadati</taxon>
        <taxon>Pseudomonadota</taxon>
        <taxon>Alphaproteobacteria</taxon>
        <taxon>Hyphomicrobiales</taxon>
        <taxon>Phyllobacteriaceae</taxon>
        <taxon>Mesorhizobium</taxon>
    </lineage>
</organism>